<protein>
    <submittedName>
        <fullName evidence="2">Uncharacterized protein</fullName>
    </submittedName>
</protein>
<evidence type="ECO:0000313" key="3">
    <source>
        <dbReference type="Proteomes" id="UP000035213"/>
    </source>
</evidence>
<dbReference type="KEGG" id="cgn:OK18_11090"/>
<dbReference type="Proteomes" id="UP000035213">
    <property type="component" value="Chromosome"/>
</dbReference>
<evidence type="ECO:0000256" key="1">
    <source>
        <dbReference type="SAM" id="Phobius"/>
    </source>
</evidence>
<sequence>MLDQKFQNAAQRGKKISRFFYLGWLNFCLAPRFFACPLLFLTCKQQQQQLNNKEKTAII</sequence>
<name>A0A0G3M513_CHRGL</name>
<dbReference type="EMBL" id="CP009928">
    <property type="protein sequence ID" value="AKK73088.1"/>
    <property type="molecule type" value="Genomic_DNA"/>
</dbReference>
<dbReference type="PATRIC" id="fig|1324352.5.peg.2318"/>
<feature type="transmembrane region" description="Helical" evidence="1">
    <location>
        <begin position="21"/>
        <end position="41"/>
    </location>
</feature>
<reference evidence="2 3" key="1">
    <citation type="submission" date="2014-11" db="EMBL/GenBank/DDBJ databases">
        <authorList>
            <person name="Park G.-S."/>
            <person name="Hong S.-J."/>
            <person name="Jung B.K."/>
            <person name="Khan A.R."/>
            <person name="Kwak Y."/>
            <person name="Shin J.-H."/>
        </authorList>
    </citation>
    <scope>NUCLEOTIDE SEQUENCE [LARGE SCALE GENOMIC DNA]</scope>
    <source>
        <strain evidence="2 3">DSM 27622</strain>
    </source>
</reference>
<accession>A0A0G3M513</accession>
<dbReference type="AlphaFoldDB" id="A0A0G3M513"/>
<organism evidence="2 3">
    <name type="scientific">Chryseobacterium gallinarum</name>
    <dbReference type="NCBI Taxonomy" id="1324352"/>
    <lineage>
        <taxon>Bacteria</taxon>
        <taxon>Pseudomonadati</taxon>
        <taxon>Bacteroidota</taxon>
        <taxon>Flavobacteriia</taxon>
        <taxon>Flavobacteriales</taxon>
        <taxon>Weeksellaceae</taxon>
        <taxon>Chryseobacterium group</taxon>
        <taxon>Chryseobacterium</taxon>
    </lineage>
</organism>
<keyword evidence="1" id="KW-0812">Transmembrane</keyword>
<gene>
    <name evidence="2" type="ORF">OK18_11090</name>
</gene>
<keyword evidence="1" id="KW-1133">Transmembrane helix</keyword>
<keyword evidence="1" id="KW-0472">Membrane</keyword>
<proteinExistence type="predicted"/>
<evidence type="ECO:0000313" key="2">
    <source>
        <dbReference type="EMBL" id="AKK73088.1"/>
    </source>
</evidence>